<dbReference type="Proteomes" id="UP000383932">
    <property type="component" value="Unassembled WGS sequence"/>
</dbReference>
<comment type="caution">
    <text evidence="2">The sequence shown here is derived from an EMBL/GenBank/DDBJ whole genome shotgun (WGS) entry which is preliminary data.</text>
</comment>
<feature type="domain" description="F-box" evidence="1">
    <location>
        <begin position="7"/>
        <end position="52"/>
    </location>
</feature>
<dbReference type="AlphaFoldDB" id="A0A5N5QVY5"/>
<evidence type="ECO:0000313" key="3">
    <source>
        <dbReference type="Proteomes" id="UP000383932"/>
    </source>
</evidence>
<gene>
    <name evidence="2" type="ORF">CTheo_674</name>
</gene>
<protein>
    <recommendedName>
        <fullName evidence="1">F-box domain-containing protein</fullName>
    </recommendedName>
</protein>
<dbReference type="Pfam" id="PF12937">
    <property type="entry name" value="F-box-like"/>
    <property type="match status" value="1"/>
</dbReference>
<proteinExistence type="predicted"/>
<evidence type="ECO:0000313" key="2">
    <source>
        <dbReference type="EMBL" id="KAB5595910.1"/>
    </source>
</evidence>
<dbReference type="Gene3D" id="3.80.10.10">
    <property type="entry name" value="Ribonuclease Inhibitor"/>
    <property type="match status" value="1"/>
</dbReference>
<accession>A0A5N5QVY5</accession>
<organism evidence="2 3">
    <name type="scientific">Ceratobasidium theobromae</name>
    <dbReference type="NCBI Taxonomy" id="1582974"/>
    <lineage>
        <taxon>Eukaryota</taxon>
        <taxon>Fungi</taxon>
        <taxon>Dikarya</taxon>
        <taxon>Basidiomycota</taxon>
        <taxon>Agaricomycotina</taxon>
        <taxon>Agaricomycetes</taxon>
        <taxon>Cantharellales</taxon>
        <taxon>Ceratobasidiaceae</taxon>
        <taxon>Ceratobasidium</taxon>
    </lineage>
</organism>
<dbReference type="SUPFAM" id="SSF52047">
    <property type="entry name" value="RNI-like"/>
    <property type="match status" value="1"/>
</dbReference>
<dbReference type="InterPro" id="IPR001810">
    <property type="entry name" value="F-box_dom"/>
</dbReference>
<dbReference type="EMBL" id="SSOP01000005">
    <property type="protein sequence ID" value="KAB5595910.1"/>
    <property type="molecule type" value="Genomic_DNA"/>
</dbReference>
<reference evidence="2 3" key="1">
    <citation type="journal article" date="2019" name="Fungal Biol. Biotechnol.">
        <title>Draft genome sequence of fastidious pathogen Ceratobasidium theobromae, which causes vascular-streak dieback in Theobroma cacao.</title>
        <authorList>
            <person name="Ali S.S."/>
            <person name="Asman A."/>
            <person name="Shao J."/>
            <person name="Firmansyah A.P."/>
            <person name="Susilo A.W."/>
            <person name="Rosmana A."/>
            <person name="McMahon P."/>
            <person name="Junaid M."/>
            <person name="Guest D."/>
            <person name="Kheng T.Y."/>
            <person name="Meinhardt L.W."/>
            <person name="Bailey B.A."/>
        </authorList>
    </citation>
    <scope>NUCLEOTIDE SEQUENCE [LARGE SCALE GENOMIC DNA]</scope>
    <source>
        <strain evidence="2 3">CT2</strain>
    </source>
</reference>
<name>A0A5N5QVY5_9AGAM</name>
<evidence type="ECO:0000259" key="1">
    <source>
        <dbReference type="Pfam" id="PF12937"/>
    </source>
</evidence>
<dbReference type="OrthoDB" id="3232326at2759"/>
<dbReference type="InterPro" id="IPR032675">
    <property type="entry name" value="LRR_dom_sf"/>
</dbReference>
<sequence length="533" mass="60766">MAATRFDLPLELVSQILTSNHPSHSQLAVFSKVCHQWYQIVFPALYHTVCLSWNAPIFAARILDEDLTLVQNASSSVLGLDQIPLPIDGLRVADHVQALVIDARMQREVPILQPLEESMVHVAFLLLKRLKRVDWSLPFLPRDMRFFSYMSFRCCEIEYISFDVGDYSNFNGALSDDALDCLFAFSGLKHIRIKDTRLPYDPGTNGRLAPGLVKMILRSPNLEYLELDLRENPQDEGFLSFGWLIEAITPVLRYNFENLKVFRLGGTASIDSEFIFNSGEESLVRDFLFRHPGLHTLQLPWDWEMNNLVREPLDRASEALRGALPNLRRFEGPAYLVMVILRLEIAQRLEHLVVLDTMEDEDYNLAAFAASFAPLPNLQHLAFMSTYMLDNRTFAGVLSATPNITELTVQWVDGDPEITVQALAELKYLQILTAGFNLIPHLAHRSRRDVRTEQEVDEVTQLASLCTSLELIQILPEESSGASFNYNARWRITRFRHQAIDVAFSSLQKLPTIKADLLVDPQVCSRRYTLSIQ</sequence>
<keyword evidence="3" id="KW-1185">Reference proteome</keyword>